<keyword evidence="8" id="KW-1185">Reference proteome</keyword>
<dbReference type="EMBL" id="MSFO01000011">
    <property type="protein sequence ID" value="PLB43326.1"/>
    <property type="molecule type" value="Genomic_DNA"/>
</dbReference>
<feature type="region of interest" description="Disordered" evidence="5">
    <location>
        <begin position="122"/>
        <end position="163"/>
    </location>
</feature>
<evidence type="ECO:0000256" key="6">
    <source>
        <dbReference type="SAM" id="Phobius"/>
    </source>
</evidence>
<evidence type="ECO:0000256" key="5">
    <source>
        <dbReference type="SAM" id="MobiDB-lite"/>
    </source>
</evidence>
<dbReference type="VEuPathDB" id="FungiDB:P170DRAFT_431276"/>
<feature type="compositionally biased region" description="Low complexity" evidence="5">
    <location>
        <begin position="128"/>
        <end position="163"/>
    </location>
</feature>
<dbReference type="PANTHER" id="PTHR15549">
    <property type="entry name" value="PAIRED IMMUNOGLOBULIN-LIKE TYPE 2 RECEPTOR"/>
    <property type="match status" value="1"/>
</dbReference>
<dbReference type="RefSeq" id="XP_024698628.1">
    <property type="nucleotide sequence ID" value="XM_024848017.1"/>
</dbReference>
<comment type="caution">
    <text evidence="7">The sequence shown here is derived from an EMBL/GenBank/DDBJ whole genome shotgun (WGS) entry which is preliminary data.</text>
</comment>
<evidence type="ECO:0000313" key="7">
    <source>
        <dbReference type="EMBL" id="PLB43326.1"/>
    </source>
</evidence>
<evidence type="ECO:0000256" key="4">
    <source>
        <dbReference type="ARBA" id="ARBA00023136"/>
    </source>
</evidence>
<dbReference type="STRING" id="1392250.A0A2I2FRU2"/>
<dbReference type="PANTHER" id="PTHR15549:SF27">
    <property type="entry name" value="CHITIN-BINDING TYPE-1 DOMAIN-CONTAINING PROTEIN"/>
    <property type="match status" value="1"/>
</dbReference>
<sequence length="267" mass="28524">MTSNSTTREGWSTRRPSRCYGSETGHSTWGSNWSCCPPNTTERVDDDNNTRCYLDDPGDKLSSDFPNQCANSSLVLWSDSGNYFCCEETLVGFMNKDEYKGCGAEGEVREAVGDGTVVKIVDQHGKPTATETSTSTSISTSTSMSSASTSPLPSTSSSSVSSTNKGAIAGGVVGGVGGALLIMGIIWFFLRRRRLTRAGFSTSAGVGQFPRGQSNQMVELDGGLGQKELPDSSRPSEVIKAVVYAFRVELVEGMDIENKSSKLNDKD</sequence>
<dbReference type="Proteomes" id="UP000234275">
    <property type="component" value="Unassembled WGS sequence"/>
</dbReference>
<organism evidence="7 8">
    <name type="scientific">Aspergillus steynii IBT 23096</name>
    <dbReference type="NCBI Taxonomy" id="1392250"/>
    <lineage>
        <taxon>Eukaryota</taxon>
        <taxon>Fungi</taxon>
        <taxon>Dikarya</taxon>
        <taxon>Ascomycota</taxon>
        <taxon>Pezizomycotina</taxon>
        <taxon>Eurotiomycetes</taxon>
        <taxon>Eurotiomycetidae</taxon>
        <taxon>Eurotiales</taxon>
        <taxon>Aspergillaceae</taxon>
        <taxon>Aspergillus</taxon>
        <taxon>Aspergillus subgen. Circumdati</taxon>
    </lineage>
</organism>
<feature type="compositionally biased region" description="Polar residues" evidence="5">
    <location>
        <begin position="1"/>
        <end position="10"/>
    </location>
</feature>
<evidence type="ECO:0000313" key="8">
    <source>
        <dbReference type="Proteomes" id="UP000234275"/>
    </source>
</evidence>
<dbReference type="GO" id="GO:0071944">
    <property type="term" value="C:cell periphery"/>
    <property type="evidence" value="ECO:0007669"/>
    <property type="project" value="UniProtKB-ARBA"/>
</dbReference>
<keyword evidence="4 6" id="KW-0472">Membrane</keyword>
<name>A0A2I2FRU2_9EURO</name>
<reference evidence="7 8" key="1">
    <citation type="submission" date="2016-12" db="EMBL/GenBank/DDBJ databases">
        <title>The genomes of Aspergillus section Nigri reveals drivers in fungal speciation.</title>
        <authorList>
            <consortium name="DOE Joint Genome Institute"/>
            <person name="Vesth T.C."/>
            <person name="Nybo J."/>
            <person name="Theobald S."/>
            <person name="Brandl J."/>
            <person name="Frisvad J.C."/>
            <person name="Nielsen K.F."/>
            <person name="Lyhne E.K."/>
            <person name="Kogle M.E."/>
            <person name="Kuo A."/>
            <person name="Riley R."/>
            <person name="Clum A."/>
            <person name="Nolan M."/>
            <person name="Lipzen A."/>
            <person name="Salamov A."/>
            <person name="Henrissat B."/>
            <person name="Wiebenga A."/>
            <person name="De Vries R.P."/>
            <person name="Grigoriev I.V."/>
            <person name="Mortensen U.H."/>
            <person name="Andersen M.R."/>
            <person name="Baker S.E."/>
        </authorList>
    </citation>
    <scope>NUCLEOTIDE SEQUENCE [LARGE SCALE GENOMIC DNA]</scope>
    <source>
        <strain evidence="7 8">IBT 23096</strain>
    </source>
</reference>
<dbReference type="GO" id="GO:0016020">
    <property type="term" value="C:membrane"/>
    <property type="evidence" value="ECO:0007669"/>
    <property type="project" value="UniProtKB-SubCell"/>
</dbReference>
<keyword evidence="3 6" id="KW-1133">Transmembrane helix</keyword>
<evidence type="ECO:0000256" key="3">
    <source>
        <dbReference type="ARBA" id="ARBA00022989"/>
    </source>
</evidence>
<evidence type="ECO:0000256" key="1">
    <source>
        <dbReference type="ARBA" id="ARBA00004167"/>
    </source>
</evidence>
<evidence type="ECO:0000256" key="2">
    <source>
        <dbReference type="ARBA" id="ARBA00022692"/>
    </source>
</evidence>
<keyword evidence="2 6" id="KW-0812">Transmembrane</keyword>
<proteinExistence type="predicted"/>
<dbReference type="GeneID" id="36555716"/>
<gene>
    <name evidence="7" type="ORF">P170DRAFT_431276</name>
</gene>
<dbReference type="OrthoDB" id="4779287at2759"/>
<feature type="region of interest" description="Disordered" evidence="5">
    <location>
        <begin position="1"/>
        <end position="25"/>
    </location>
</feature>
<dbReference type="InterPro" id="IPR051694">
    <property type="entry name" value="Immunoregulatory_rcpt-like"/>
</dbReference>
<feature type="transmembrane region" description="Helical" evidence="6">
    <location>
        <begin position="167"/>
        <end position="190"/>
    </location>
</feature>
<dbReference type="AlphaFoldDB" id="A0A2I2FRU2"/>
<dbReference type="Gene3D" id="1.20.5.510">
    <property type="entry name" value="Single helix bin"/>
    <property type="match status" value="1"/>
</dbReference>
<protein>
    <submittedName>
        <fullName evidence="7">Uncharacterized protein</fullName>
    </submittedName>
</protein>
<accession>A0A2I2FRU2</accession>
<comment type="subcellular location">
    <subcellularLocation>
        <location evidence="1">Membrane</location>
        <topology evidence="1">Single-pass membrane protein</topology>
    </subcellularLocation>
</comment>